<organism evidence="3 4">
    <name type="scientific">Tsukamurella spumae</name>
    <dbReference type="NCBI Taxonomy" id="44753"/>
    <lineage>
        <taxon>Bacteria</taxon>
        <taxon>Bacillati</taxon>
        <taxon>Actinomycetota</taxon>
        <taxon>Actinomycetes</taxon>
        <taxon>Mycobacteriales</taxon>
        <taxon>Tsukamurellaceae</taxon>
        <taxon>Tsukamurella</taxon>
    </lineage>
</organism>
<feature type="transmembrane region" description="Helical" evidence="2">
    <location>
        <begin position="113"/>
        <end position="133"/>
    </location>
</feature>
<evidence type="ECO:0000313" key="3">
    <source>
        <dbReference type="EMBL" id="NKY20878.1"/>
    </source>
</evidence>
<name>A0A846X5U7_9ACTN</name>
<gene>
    <name evidence="3" type="ORF">HF999_21205</name>
</gene>
<dbReference type="Proteomes" id="UP000582646">
    <property type="component" value="Unassembled WGS sequence"/>
</dbReference>
<feature type="region of interest" description="Disordered" evidence="1">
    <location>
        <begin position="1"/>
        <end position="21"/>
    </location>
</feature>
<dbReference type="RefSeq" id="WP_168547783.1">
    <property type="nucleotide sequence ID" value="NZ_BAAAKS010000023.1"/>
</dbReference>
<keyword evidence="4" id="KW-1185">Reference proteome</keyword>
<keyword evidence="2" id="KW-0472">Membrane</keyword>
<accession>A0A846X5U7</accession>
<proteinExistence type="predicted"/>
<evidence type="ECO:0000256" key="2">
    <source>
        <dbReference type="SAM" id="Phobius"/>
    </source>
</evidence>
<dbReference type="AlphaFoldDB" id="A0A846X5U7"/>
<reference evidence="3 4" key="1">
    <citation type="submission" date="2020-04" db="EMBL/GenBank/DDBJ databases">
        <title>MicrobeNet Type strains.</title>
        <authorList>
            <person name="Nicholson A.C."/>
        </authorList>
    </citation>
    <scope>NUCLEOTIDE SEQUENCE [LARGE SCALE GENOMIC DNA]</scope>
    <source>
        <strain evidence="3 4">DSM 44113</strain>
    </source>
</reference>
<keyword evidence="2" id="KW-1133">Transmembrane helix</keyword>
<comment type="caution">
    <text evidence="3">The sequence shown here is derived from an EMBL/GenBank/DDBJ whole genome shotgun (WGS) entry which is preliminary data.</text>
</comment>
<evidence type="ECO:0000256" key="1">
    <source>
        <dbReference type="SAM" id="MobiDB-lite"/>
    </source>
</evidence>
<dbReference type="EMBL" id="JAAXOQ010000047">
    <property type="protein sequence ID" value="NKY20878.1"/>
    <property type="molecule type" value="Genomic_DNA"/>
</dbReference>
<protein>
    <submittedName>
        <fullName evidence="3">Uncharacterized protein</fullName>
    </submittedName>
</protein>
<evidence type="ECO:0000313" key="4">
    <source>
        <dbReference type="Proteomes" id="UP000582646"/>
    </source>
</evidence>
<keyword evidence="2" id="KW-0812">Transmembrane</keyword>
<sequence length="362" mass="36552">MSEYEYVDEAGNPVDPSTMGDDVEIVEYVDDEVGVESDEIGFEPDDVVPDVEPGYTEPVRQSVSAADPADLGHVVVDDVPPHPATPRPALADATALVDDQVVMGAKLNSKGKFVIIGAGVAALAVVGGLAFGLHSIGNRNTVEDIKAGAASKYAQASQSVVAKSSEARNEITDTTIDACSGGLAAAMATGSSTPKLTLDVLSAAPLPGGFIAATAPNADGQQGKISMLQLTRNTWGVYTTVPLTRAEKKAETQRPGFWKADVVTDGDQIRVTGDRVWAGGDTGGAGSCAPGEPGVYAATGKVPADAAGLVDGQASVTAIQGIAGEPSKAVAVMGNSVALVHLVEAEPEGGDASASSSAVPSK</sequence>